<dbReference type="AlphaFoldDB" id="A0A382BKZ1"/>
<feature type="non-terminal residue" evidence="1">
    <location>
        <position position="28"/>
    </location>
</feature>
<feature type="non-terminal residue" evidence="1">
    <location>
        <position position="1"/>
    </location>
</feature>
<name>A0A382BKZ1_9ZZZZ</name>
<reference evidence="1" key="1">
    <citation type="submission" date="2018-05" db="EMBL/GenBank/DDBJ databases">
        <authorList>
            <person name="Lanie J.A."/>
            <person name="Ng W.-L."/>
            <person name="Kazmierczak K.M."/>
            <person name="Andrzejewski T.M."/>
            <person name="Davidsen T.M."/>
            <person name="Wayne K.J."/>
            <person name="Tettelin H."/>
            <person name="Glass J.I."/>
            <person name="Rusch D."/>
            <person name="Podicherti R."/>
            <person name="Tsui H.-C.T."/>
            <person name="Winkler M.E."/>
        </authorList>
    </citation>
    <scope>NUCLEOTIDE SEQUENCE</scope>
</reference>
<gene>
    <name evidence="1" type="ORF">METZ01_LOCUS167178</name>
</gene>
<proteinExistence type="predicted"/>
<organism evidence="1">
    <name type="scientific">marine metagenome</name>
    <dbReference type="NCBI Taxonomy" id="408172"/>
    <lineage>
        <taxon>unclassified sequences</taxon>
        <taxon>metagenomes</taxon>
        <taxon>ecological metagenomes</taxon>
    </lineage>
</organism>
<accession>A0A382BKZ1</accession>
<sequence length="28" mass="3454">VAKGVKGTRDFYPEEMRLRNWLFDNFTY</sequence>
<dbReference type="EMBL" id="UINC01030248">
    <property type="protein sequence ID" value="SVB14324.1"/>
    <property type="molecule type" value="Genomic_DNA"/>
</dbReference>
<evidence type="ECO:0000313" key="1">
    <source>
        <dbReference type="EMBL" id="SVB14324.1"/>
    </source>
</evidence>
<protein>
    <submittedName>
        <fullName evidence="1">Uncharacterized protein</fullName>
    </submittedName>
</protein>